<gene>
    <name evidence="1" type="ORF">ETB97_008756</name>
</gene>
<keyword evidence="2" id="KW-1185">Reference proteome</keyword>
<dbReference type="PANTHER" id="PTHR33112:SF16">
    <property type="entry name" value="HETEROKARYON INCOMPATIBILITY DOMAIN-CONTAINING PROTEIN"/>
    <property type="match status" value="1"/>
</dbReference>
<protein>
    <submittedName>
        <fullName evidence="1">Uncharacterized protein</fullName>
    </submittedName>
</protein>
<comment type="caution">
    <text evidence="1">The sequence shown here is derived from an EMBL/GenBank/DDBJ whole genome shotgun (WGS) entry which is preliminary data.</text>
</comment>
<proteinExistence type="predicted"/>
<dbReference type="AlphaFoldDB" id="A0A8H6AD01"/>
<organism evidence="1 2">
    <name type="scientific">Petromyces alliaceus</name>
    <name type="common">Aspergillus alliaceus</name>
    <dbReference type="NCBI Taxonomy" id="209559"/>
    <lineage>
        <taxon>Eukaryota</taxon>
        <taxon>Fungi</taxon>
        <taxon>Dikarya</taxon>
        <taxon>Ascomycota</taxon>
        <taxon>Pezizomycotina</taxon>
        <taxon>Eurotiomycetes</taxon>
        <taxon>Eurotiomycetidae</taxon>
        <taxon>Eurotiales</taxon>
        <taxon>Aspergillaceae</taxon>
        <taxon>Aspergillus</taxon>
        <taxon>Aspergillus subgen. Circumdati</taxon>
    </lineage>
</organism>
<sequence length="236" mass="27123">MAEALILPEHISPEAAFQGWRKYVQQYTTCDLLSGRDKLPEISDLAAVFQKQFPRGSRPTYLAGIWREDINPSLLWRRDKRHVAQERPRDAMVPSWSWAFWNGPILFEAEDILAESKIKVCDASTELAERDYPFGRVLWGHLKLEGMVLLYAALLTAKQRQDTLPAPEIHLDDDGYFPENDCLLLVNDRAGLLLQFTGPATARWCRRFGMCKGPKDIDLDYWDFYAALTRMTLSIS</sequence>
<evidence type="ECO:0000313" key="1">
    <source>
        <dbReference type="EMBL" id="KAF5864020.1"/>
    </source>
</evidence>
<dbReference type="PANTHER" id="PTHR33112">
    <property type="entry name" value="DOMAIN PROTEIN, PUTATIVE-RELATED"/>
    <property type="match status" value="1"/>
</dbReference>
<name>A0A8H6AD01_PETAA</name>
<reference evidence="1 2" key="1">
    <citation type="submission" date="2019-04" db="EMBL/GenBank/DDBJ databases">
        <title>Aspergillus burnettii sp. nov., novel species from soil in southeast Queensland.</title>
        <authorList>
            <person name="Gilchrist C.L.M."/>
            <person name="Pitt J.I."/>
            <person name="Lange L."/>
            <person name="Lacey H.J."/>
            <person name="Vuong D."/>
            <person name="Midgley D.J."/>
            <person name="Greenfield P."/>
            <person name="Bradbury M."/>
            <person name="Lacey E."/>
            <person name="Busk P.K."/>
            <person name="Pilgaard B."/>
            <person name="Chooi Y.H."/>
            <person name="Piggott A.M."/>
        </authorList>
    </citation>
    <scope>NUCLEOTIDE SEQUENCE [LARGE SCALE GENOMIC DNA]</scope>
    <source>
        <strain evidence="1 2">FRR 5400</strain>
    </source>
</reference>
<accession>A0A8H6AD01</accession>
<dbReference type="EMBL" id="SPNV01000040">
    <property type="protein sequence ID" value="KAF5864020.1"/>
    <property type="molecule type" value="Genomic_DNA"/>
</dbReference>
<dbReference type="Proteomes" id="UP000541154">
    <property type="component" value="Unassembled WGS sequence"/>
</dbReference>
<evidence type="ECO:0000313" key="2">
    <source>
        <dbReference type="Proteomes" id="UP000541154"/>
    </source>
</evidence>